<name>A0ABV1AS86_9FIRM</name>
<gene>
    <name evidence="2" type="ORF">WMO44_00120</name>
</gene>
<evidence type="ECO:0000313" key="2">
    <source>
        <dbReference type="EMBL" id="MEQ2360555.1"/>
    </source>
</evidence>
<keyword evidence="3" id="KW-1185">Reference proteome</keyword>
<protein>
    <submittedName>
        <fullName evidence="2">Twin-arginine translocation signal domain-containing protein</fullName>
    </submittedName>
</protein>
<evidence type="ECO:0000313" key="3">
    <source>
        <dbReference type="Proteomes" id="UP001457197"/>
    </source>
</evidence>
<proteinExistence type="predicted"/>
<organism evidence="2 3">
    <name type="scientific">Faecalibacterium tardum</name>
    <dbReference type="NCBI Taxonomy" id="3133156"/>
    <lineage>
        <taxon>Bacteria</taxon>
        <taxon>Bacillati</taxon>
        <taxon>Bacillota</taxon>
        <taxon>Clostridia</taxon>
        <taxon>Eubacteriales</taxon>
        <taxon>Oscillospiraceae</taxon>
        <taxon>Faecalibacterium</taxon>
    </lineage>
</organism>
<dbReference type="Proteomes" id="UP001457197">
    <property type="component" value="Unassembled WGS sequence"/>
</dbReference>
<feature type="compositionally biased region" description="Pro residues" evidence="1">
    <location>
        <begin position="63"/>
        <end position="73"/>
    </location>
</feature>
<feature type="region of interest" description="Disordered" evidence="1">
    <location>
        <begin position="53"/>
        <end position="73"/>
    </location>
</feature>
<reference evidence="2 3" key="1">
    <citation type="submission" date="2024-03" db="EMBL/GenBank/DDBJ databases">
        <title>Human intestinal bacterial collection.</title>
        <authorList>
            <person name="Pauvert C."/>
            <person name="Hitch T.C.A."/>
            <person name="Clavel T."/>
        </authorList>
    </citation>
    <scope>NUCLEOTIDE SEQUENCE [LARGE SCALE GENOMIC DNA]</scope>
    <source>
        <strain evidence="2 3">CLA-AA-H175</strain>
    </source>
</reference>
<comment type="caution">
    <text evidence="2">The sequence shown here is derived from an EMBL/GenBank/DDBJ whole genome shotgun (WGS) entry which is preliminary data.</text>
</comment>
<dbReference type="PROSITE" id="PS51257">
    <property type="entry name" value="PROKAR_LIPOPROTEIN"/>
    <property type="match status" value="1"/>
</dbReference>
<dbReference type="InterPro" id="IPR006311">
    <property type="entry name" value="TAT_signal"/>
</dbReference>
<dbReference type="EMBL" id="JBBMEO010000001">
    <property type="protein sequence ID" value="MEQ2360555.1"/>
    <property type="molecule type" value="Genomic_DNA"/>
</dbReference>
<dbReference type="RefSeq" id="WP_349151350.1">
    <property type="nucleotide sequence ID" value="NZ_JBBMEO010000001.1"/>
</dbReference>
<evidence type="ECO:0000256" key="1">
    <source>
        <dbReference type="SAM" id="MobiDB-lite"/>
    </source>
</evidence>
<sequence>MKRYDRRTFLKLSGASAVMLALAGCEDEGFCGSGAPDIPDSGSSIDPSTYDPFHSEEITTLGPPLPEAPDSPPIPVIRDGRKIFEIINAELTRRKVQYFKMQYNAGLEHSIQSEMQMFVDYDTPSFPAKEGLEARMNGDYVDGMWAGFEEGGYGWGKGSTAFIRGIHHDCYGIQLDDYKEKRYYLDRPYPANQAQFKALMDELEGKFNHAPDPNMLDSPEVRKYDIGITVADVQGKTYWGAYIMRTPQDPANDE</sequence>
<dbReference type="PROSITE" id="PS51318">
    <property type="entry name" value="TAT"/>
    <property type="match status" value="1"/>
</dbReference>
<accession>A0ABV1AS86</accession>